<dbReference type="EMBL" id="FOZS01000002">
    <property type="protein sequence ID" value="SFS68620.1"/>
    <property type="molecule type" value="Genomic_DNA"/>
</dbReference>
<gene>
    <name evidence="1" type="ORF">SAMN04488556_2188</name>
</gene>
<evidence type="ECO:0000313" key="1">
    <source>
        <dbReference type="EMBL" id="SFS68620.1"/>
    </source>
</evidence>
<evidence type="ECO:0000313" key="2">
    <source>
        <dbReference type="Proteomes" id="UP000199199"/>
    </source>
</evidence>
<dbReference type="InterPro" id="IPR036390">
    <property type="entry name" value="WH_DNA-bd_sf"/>
</dbReference>
<dbReference type="Proteomes" id="UP000199199">
    <property type="component" value="Unassembled WGS sequence"/>
</dbReference>
<dbReference type="SUPFAM" id="SSF46785">
    <property type="entry name" value="Winged helix' DNA-binding domain"/>
    <property type="match status" value="1"/>
</dbReference>
<dbReference type="Gene3D" id="1.10.10.10">
    <property type="entry name" value="Winged helix-like DNA-binding domain superfamily/Winged helix DNA-binding domain"/>
    <property type="match status" value="1"/>
</dbReference>
<sequence>MYPQTSQPNGGGGGENVGPAMEFNAWRALQKATDKTRANLIADVIGHPKGAPSVDELDYMNPSLEKDAIRNHLKTLRSVGVLEELEIPPGERTRGFPYKFYRLTDDARALFDRNDLFPREPWRRQYERVEKTGEIEELEAMPRPNSE</sequence>
<accession>A0A1I6RVL9</accession>
<name>A0A1I6RVL9_9EURY</name>
<dbReference type="RefSeq" id="WP_092904491.1">
    <property type="nucleotide sequence ID" value="NZ_FOZS01000002.1"/>
</dbReference>
<protein>
    <submittedName>
        <fullName evidence="1">Uncharacterized protein</fullName>
    </submittedName>
</protein>
<proteinExistence type="predicted"/>
<reference evidence="2" key="1">
    <citation type="submission" date="2016-10" db="EMBL/GenBank/DDBJ databases">
        <authorList>
            <person name="Varghese N."/>
            <person name="Submissions S."/>
        </authorList>
    </citation>
    <scope>NUCLEOTIDE SEQUENCE [LARGE SCALE GENOMIC DNA]</scope>
    <source>
        <strain evidence="2">DSM 22427</strain>
    </source>
</reference>
<organism evidence="1 2">
    <name type="scientific">Halostagnicola kamekurae</name>
    <dbReference type="NCBI Taxonomy" id="619731"/>
    <lineage>
        <taxon>Archaea</taxon>
        <taxon>Methanobacteriati</taxon>
        <taxon>Methanobacteriota</taxon>
        <taxon>Stenosarchaea group</taxon>
        <taxon>Halobacteria</taxon>
        <taxon>Halobacteriales</taxon>
        <taxon>Natrialbaceae</taxon>
        <taxon>Halostagnicola</taxon>
    </lineage>
</organism>
<dbReference type="AlphaFoldDB" id="A0A1I6RVL9"/>
<dbReference type="OrthoDB" id="195102at2157"/>
<keyword evidence="2" id="KW-1185">Reference proteome</keyword>
<dbReference type="InterPro" id="IPR036388">
    <property type="entry name" value="WH-like_DNA-bd_sf"/>
</dbReference>